<proteinExistence type="predicted"/>
<dbReference type="Proteomes" id="UP000008068">
    <property type="component" value="Unassembled WGS sequence"/>
</dbReference>
<name>G0ND09_CAEBE</name>
<organism evidence="2">
    <name type="scientific">Caenorhabditis brenneri</name>
    <name type="common">Nematode worm</name>
    <dbReference type="NCBI Taxonomy" id="135651"/>
    <lineage>
        <taxon>Eukaryota</taxon>
        <taxon>Metazoa</taxon>
        <taxon>Ecdysozoa</taxon>
        <taxon>Nematoda</taxon>
        <taxon>Chromadorea</taxon>
        <taxon>Rhabditida</taxon>
        <taxon>Rhabditina</taxon>
        <taxon>Rhabditomorpha</taxon>
        <taxon>Rhabditoidea</taxon>
        <taxon>Rhabditidae</taxon>
        <taxon>Peloderinae</taxon>
        <taxon>Caenorhabditis</taxon>
    </lineage>
</organism>
<evidence type="ECO:0000313" key="2">
    <source>
        <dbReference type="Proteomes" id="UP000008068"/>
    </source>
</evidence>
<dbReference type="EMBL" id="GL379865">
    <property type="protein sequence ID" value="EGT57807.1"/>
    <property type="molecule type" value="Genomic_DNA"/>
</dbReference>
<dbReference type="HOGENOM" id="CLU_2388165_0_0_1"/>
<protein>
    <submittedName>
        <fullName evidence="1">Uncharacterized protein</fullName>
    </submittedName>
</protein>
<evidence type="ECO:0000313" key="1">
    <source>
        <dbReference type="EMBL" id="EGT57807.1"/>
    </source>
</evidence>
<reference evidence="2" key="1">
    <citation type="submission" date="2011-07" db="EMBL/GenBank/DDBJ databases">
        <authorList>
            <consortium name="Caenorhabditis brenneri Sequencing and Analysis Consortium"/>
            <person name="Wilson R.K."/>
        </authorList>
    </citation>
    <scope>NUCLEOTIDE SEQUENCE [LARGE SCALE GENOMIC DNA]</scope>
    <source>
        <strain evidence="2">PB2801</strain>
    </source>
</reference>
<dbReference type="InParanoid" id="G0ND09"/>
<accession>G0ND09</accession>
<gene>
    <name evidence="1" type="ORF">CAEBREN_22140</name>
</gene>
<keyword evidence="2" id="KW-1185">Reference proteome</keyword>
<sequence length="94" mass="10993">MTSAIDNVWNLMEKYEFVGVQLDWGDSLTIKCWTNFFLTIQKTKDLLILCFQPLLYSLLDEKVLNEFFPRQPTKGCISFVFFNSLLINLSTLDD</sequence>
<dbReference type="AlphaFoldDB" id="G0ND09"/>